<dbReference type="Gene3D" id="3.40.630.30">
    <property type="match status" value="1"/>
</dbReference>
<evidence type="ECO:0000259" key="3">
    <source>
        <dbReference type="PROSITE" id="PS51186"/>
    </source>
</evidence>
<evidence type="ECO:0000313" key="4">
    <source>
        <dbReference type="EMBL" id="MFE8699671.1"/>
    </source>
</evidence>
<keyword evidence="5" id="KW-1185">Reference proteome</keyword>
<dbReference type="RefSeq" id="WP_389358062.1">
    <property type="nucleotide sequence ID" value="NZ_JBIACK010000001.1"/>
</dbReference>
<keyword evidence="1 4" id="KW-0808">Transferase</keyword>
<dbReference type="EMBL" id="JBIACK010000001">
    <property type="protein sequence ID" value="MFE8699671.1"/>
    <property type="molecule type" value="Genomic_DNA"/>
</dbReference>
<evidence type="ECO:0000313" key="5">
    <source>
        <dbReference type="Proteomes" id="UP001601059"/>
    </source>
</evidence>
<protein>
    <submittedName>
        <fullName evidence="4">GNAT family N-acetyltransferase</fullName>
        <ecNumber evidence="4">2.3.-.-</ecNumber>
    </submittedName>
</protein>
<dbReference type="InterPro" id="IPR050832">
    <property type="entry name" value="Bact_Acetyltransf"/>
</dbReference>
<organism evidence="4 5">
    <name type="scientific">Cytobacillus spartinae</name>
    <dbReference type="NCBI Taxonomy" id="3299023"/>
    <lineage>
        <taxon>Bacteria</taxon>
        <taxon>Bacillati</taxon>
        <taxon>Bacillota</taxon>
        <taxon>Bacilli</taxon>
        <taxon>Bacillales</taxon>
        <taxon>Bacillaceae</taxon>
        <taxon>Cytobacillus</taxon>
    </lineage>
</organism>
<name>A0ABW6K655_9BACI</name>
<proteinExistence type="predicted"/>
<dbReference type="Pfam" id="PF00583">
    <property type="entry name" value="Acetyltransf_1"/>
    <property type="match status" value="1"/>
</dbReference>
<keyword evidence="2 4" id="KW-0012">Acyltransferase</keyword>
<dbReference type="EC" id="2.3.-.-" evidence="4"/>
<dbReference type="GO" id="GO:0016746">
    <property type="term" value="F:acyltransferase activity"/>
    <property type="evidence" value="ECO:0007669"/>
    <property type="project" value="UniProtKB-KW"/>
</dbReference>
<gene>
    <name evidence="4" type="ORF">ACFYKX_03425</name>
</gene>
<dbReference type="InterPro" id="IPR016181">
    <property type="entry name" value="Acyl_CoA_acyltransferase"/>
</dbReference>
<sequence>MEIRVLEPKDAALYREIRLEALKNHPEAFSSGYEEEKEFSLAKTETRLGGGNFFTFGAFEQNELLGVVTLIVESKLKIKHRANIVAMYVKRKRLGIGKRLMLEAIKKARELEGIEQVYLTVTSSNEPAKRLYQSLGFETYGLDKRALKIGDDYYDDELMVLFL</sequence>
<comment type="caution">
    <text evidence="4">The sequence shown here is derived from an EMBL/GenBank/DDBJ whole genome shotgun (WGS) entry which is preliminary data.</text>
</comment>
<dbReference type="Proteomes" id="UP001601059">
    <property type="component" value="Unassembled WGS sequence"/>
</dbReference>
<dbReference type="PROSITE" id="PS51186">
    <property type="entry name" value="GNAT"/>
    <property type="match status" value="1"/>
</dbReference>
<reference evidence="4 5" key="1">
    <citation type="submission" date="2024-08" db="EMBL/GenBank/DDBJ databases">
        <title>Two novel Cytobacillus novel species.</title>
        <authorList>
            <person name="Liu G."/>
        </authorList>
    </citation>
    <scope>NUCLEOTIDE SEQUENCE [LARGE SCALE GENOMIC DNA]</scope>
    <source>
        <strain evidence="4 5">FJAT-54145</strain>
    </source>
</reference>
<evidence type="ECO:0000256" key="2">
    <source>
        <dbReference type="ARBA" id="ARBA00023315"/>
    </source>
</evidence>
<evidence type="ECO:0000256" key="1">
    <source>
        <dbReference type="ARBA" id="ARBA00022679"/>
    </source>
</evidence>
<dbReference type="SUPFAM" id="SSF55729">
    <property type="entry name" value="Acyl-CoA N-acyltransferases (Nat)"/>
    <property type="match status" value="1"/>
</dbReference>
<feature type="domain" description="N-acetyltransferase" evidence="3">
    <location>
        <begin position="1"/>
        <end position="163"/>
    </location>
</feature>
<dbReference type="PANTHER" id="PTHR43877">
    <property type="entry name" value="AMINOALKYLPHOSPHONATE N-ACETYLTRANSFERASE-RELATED-RELATED"/>
    <property type="match status" value="1"/>
</dbReference>
<dbReference type="CDD" id="cd04301">
    <property type="entry name" value="NAT_SF"/>
    <property type="match status" value="1"/>
</dbReference>
<dbReference type="InterPro" id="IPR000182">
    <property type="entry name" value="GNAT_dom"/>
</dbReference>
<accession>A0ABW6K655</accession>